<feature type="transmembrane region" description="Helical" evidence="1">
    <location>
        <begin position="68"/>
        <end position="89"/>
    </location>
</feature>
<accession>A0A1I1RVL0</accession>
<dbReference type="RefSeq" id="WP_093840670.1">
    <property type="nucleotide sequence ID" value="NZ_FOLM01000014.1"/>
</dbReference>
<proteinExistence type="predicted"/>
<keyword evidence="1" id="KW-0812">Transmembrane</keyword>
<name>A0A1I1RVL0_9ACTN</name>
<dbReference type="OrthoDB" id="3828660at2"/>
<dbReference type="EMBL" id="FOLM01000014">
    <property type="protein sequence ID" value="SFD38376.1"/>
    <property type="molecule type" value="Genomic_DNA"/>
</dbReference>
<evidence type="ECO:0008006" key="4">
    <source>
        <dbReference type="Google" id="ProtNLM"/>
    </source>
</evidence>
<evidence type="ECO:0000256" key="1">
    <source>
        <dbReference type="SAM" id="Phobius"/>
    </source>
</evidence>
<keyword evidence="3" id="KW-1185">Reference proteome</keyword>
<gene>
    <name evidence="2" type="ORF">SAMN05421773_11445</name>
</gene>
<dbReference type="STRING" id="910347.SAMN05421773_11445"/>
<dbReference type="AlphaFoldDB" id="A0A1I1RVL0"/>
<keyword evidence="1" id="KW-0472">Membrane</keyword>
<organism evidence="2 3">
    <name type="scientific">Streptomyces aidingensis</name>
    <dbReference type="NCBI Taxonomy" id="910347"/>
    <lineage>
        <taxon>Bacteria</taxon>
        <taxon>Bacillati</taxon>
        <taxon>Actinomycetota</taxon>
        <taxon>Actinomycetes</taxon>
        <taxon>Kitasatosporales</taxon>
        <taxon>Streptomycetaceae</taxon>
        <taxon>Streptomyces</taxon>
    </lineage>
</organism>
<dbReference type="Proteomes" id="UP000199207">
    <property type="component" value="Unassembled WGS sequence"/>
</dbReference>
<reference evidence="2 3" key="1">
    <citation type="submission" date="2016-10" db="EMBL/GenBank/DDBJ databases">
        <authorList>
            <person name="de Groot N.N."/>
        </authorList>
    </citation>
    <scope>NUCLEOTIDE SEQUENCE [LARGE SCALE GENOMIC DNA]</scope>
    <source>
        <strain evidence="2 3">CGMCC 4.5739</strain>
    </source>
</reference>
<protein>
    <recommendedName>
        <fullName evidence="4">Integral membrane protein</fullName>
    </recommendedName>
</protein>
<evidence type="ECO:0000313" key="2">
    <source>
        <dbReference type="EMBL" id="SFD38376.1"/>
    </source>
</evidence>
<sequence length="123" mass="12564">MLTPLTVALAVTALLLAAWCGLAALRGQPTKDWHFGGMAVVSLLAVGQLVIGVVLLARGERPAGDTTAVLVSYLLTVALCVPVTGLVSLGERTRWGSATVAVGALTVPALQLRLHDIWGGGLG</sequence>
<keyword evidence="1" id="KW-1133">Transmembrane helix</keyword>
<evidence type="ECO:0000313" key="3">
    <source>
        <dbReference type="Proteomes" id="UP000199207"/>
    </source>
</evidence>
<feature type="transmembrane region" description="Helical" evidence="1">
    <location>
        <begin position="33"/>
        <end position="56"/>
    </location>
</feature>